<evidence type="ECO:0000313" key="2">
    <source>
        <dbReference type="Proteomes" id="UP001143362"/>
    </source>
</evidence>
<dbReference type="PANTHER" id="PTHR12922">
    <property type="entry name" value="UBIQUINONE BIOSYNTHESIS PROTEIN"/>
    <property type="match status" value="1"/>
</dbReference>
<organism evidence="1 2">
    <name type="scientific">Candidatus Litorirhabdus singularis</name>
    <dbReference type="NCBI Taxonomy" id="2518993"/>
    <lineage>
        <taxon>Bacteria</taxon>
        <taxon>Pseudomonadati</taxon>
        <taxon>Pseudomonadota</taxon>
        <taxon>Gammaproteobacteria</taxon>
        <taxon>Cellvibrionales</taxon>
        <taxon>Halieaceae</taxon>
        <taxon>Candidatus Litorirhabdus</taxon>
    </lineage>
</organism>
<sequence>MSYTKNREGTAASLFRRTCVTAETLKEIFCSQVSDGPDLAAVAQLAADAKKGGFAVDAELRIRVAAMMAHVGFLAPDRTGEVFDAFAVGWLEKPVRATPISTLDLSAGTVRDDLLNAYWSLVEDGVAGSLDAASITERTAGLGGFQNEVFQDRLAQSSLQYPGVKEIAGRSTPPGFKLATLAACPLGSIGRQYHDLIVDNGFDLEVLDGHALGLSKLPPPLDFLNARNLQTHDLWHLVAGYETTVLHEFAIAAFQLAQFGHSYSGSLMAVMTGVAALSPAIGFPILMDAVLTAWVHGRETSPMIGIHWEDSWNLSVEEIRQNYAISPYASPHPANLFELGAA</sequence>
<protein>
    <recommendedName>
        <fullName evidence="3">Ubiquinone biosynthesis protein</fullName>
    </recommendedName>
</protein>
<name>A0ABT3TER7_9GAMM</name>
<reference evidence="1" key="1">
    <citation type="submission" date="2019-02" db="EMBL/GenBank/DDBJ databases">
        <authorList>
            <person name="Li S.-H."/>
        </authorList>
    </citation>
    <scope>NUCLEOTIDE SEQUENCE</scope>
    <source>
        <strain evidence="1">IMCC14734</strain>
    </source>
</reference>
<comment type="caution">
    <text evidence="1">The sequence shown here is derived from an EMBL/GenBank/DDBJ whole genome shotgun (WGS) entry which is preliminary data.</text>
</comment>
<accession>A0ABT3TER7</accession>
<dbReference type="EMBL" id="SHNN01000001">
    <property type="protein sequence ID" value="MCX2980778.1"/>
    <property type="molecule type" value="Genomic_DNA"/>
</dbReference>
<dbReference type="Proteomes" id="UP001143362">
    <property type="component" value="Unassembled WGS sequence"/>
</dbReference>
<dbReference type="PANTHER" id="PTHR12922:SF7">
    <property type="entry name" value="UBIQUINONE BIOSYNTHESIS PROTEIN COQ4 HOMOLOG, MITOCHONDRIAL"/>
    <property type="match status" value="1"/>
</dbReference>
<evidence type="ECO:0008006" key="3">
    <source>
        <dbReference type="Google" id="ProtNLM"/>
    </source>
</evidence>
<gene>
    <name evidence="1" type="ORF">EYC98_07790</name>
</gene>
<keyword evidence="2" id="KW-1185">Reference proteome</keyword>
<evidence type="ECO:0000313" key="1">
    <source>
        <dbReference type="EMBL" id="MCX2980778.1"/>
    </source>
</evidence>
<dbReference type="Pfam" id="PF05019">
    <property type="entry name" value="Coq4"/>
    <property type="match status" value="1"/>
</dbReference>
<dbReference type="InterPro" id="IPR007715">
    <property type="entry name" value="Coq4"/>
</dbReference>
<proteinExistence type="predicted"/>